<feature type="transmembrane region" description="Helical" evidence="2">
    <location>
        <begin position="239"/>
        <end position="263"/>
    </location>
</feature>
<reference evidence="3 4" key="1">
    <citation type="submission" date="2019-02" db="EMBL/GenBank/DDBJ databases">
        <title>Deep-cultivation of Planctomycetes and their phenomic and genomic characterization uncovers novel biology.</title>
        <authorList>
            <person name="Wiegand S."/>
            <person name="Jogler M."/>
            <person name="Boedeker C."/>
            <person name="Pinto D."/>
            <person name="Vollmers J."/>
            <person name="Rivas-Marin E."/>
            <person name="Kohn T."/>
            <person name="Peeters S.H."/>
            <person name="Heuer A."/>
            <person name="Rast P."/>
            <person name="Oberbeckmann S."/>
            <person name="Bunk B."/>
            <person name="Jeske O."/>
            <person name="Meyerdierks A."/>
            <person name="Storesund J.E."/>
            <person name="Kallscheuer N."/>
            <person name="Luecker S."/>
            <person name="Lage O.M."/>
            <person name="Pohl T."/>
            <person name="Merkel B.J."/>
            <person name="Hornburger P."/>
            <person name="Mueller R.-W."/>
            <person name="Bruemmer F."/>
            <person name="Labrenz M."/>
            <person name="Spormann A.M."/>
            <person name="Op den Camp H."/>
            <person name="Overmann J."/>
            <person name="Amann R."/>
            <person name="Jetten M.S.M."/>
            <person name="Mascher T."/>
            <person name="Medema M.H."/>
            <person name="Devos D.P."/>
            <person name="Kaster A.-K."/>
            <person name="Ovreas L."/>
            <person name="Rohde M."/>
            <person name="Galperin M.Y."/>
            <person name="Jogler C."/>
        </authorList>
    </citation>
    <scope>NUCLEOTIDE SEQUENCE [LARGE SCALE GENOMIC DNA]</scope>
    <source>
        <strain evidence="3 4">Q31a</strain>
    </source>
</reference>
<evidence type="ECO:0000256" key="1">
    <source>
        <dbReference type="SAM" id="MobiDB-lite"/>
    </source>
</evidence>
<name>A0A518G8U2_9BACT</name>
<evidence type="ECO:0000313" key="3">
    <source>
        <dbReference type="EMBL" id="QDV25006.1"/>
    </source>
</evidence>
<dbReference type="RefSeq" id="WP_197355302.1">
    <property type="nucleotide sequence ID" value="NZ_CP036298.1"/>
</dbReference>
<dbReference type="Proteomes" id="UP000318017">
    <property type="component" value="Chromosome"/>
</dbReference>
<gene>
    <name evidence="3" type="ORF">Q31a_33280</name>
</gene>
<feature type="compositionally biased region" description="Basic and acidic residues" evidence="1">
    <location>
        <begin position="302"/>
        <end position="315"/>
    </location>
</feature>
<feature type="transmembrane region" description="Helical" evidence="2">
    <location>
        <begin position="25"/>
        <end position="48"/>
    </location>
</feature>
<protein>
    <submittedName>
        <fullName evidence="3">Uncharacterized protein</fullName>
    </submittedName>
</protein>
<keyword evidence="4" id="KW-1185">Reference proteome</keyword>
<keyword evidence="2" id="KW-1133">Transmembrane helix</keyword>
<dbReference type="EMBL" id="CP036298">
    <property type="protein sequence ID" value="QDV25006.1"/>
    <property type="molecule type" value="Genomic_DNA"/>
</dbReference>
<proteinExistence type="predicted"/>
<feature type="region of interest" description="Disordered" evidence="1">
    <location>
        <begin position="302"/>
        <end position="323"/>
    </location>
</feature>
<feature type="transmembrane region" description="Helical" evidence="2">
    <location>
        <begin position="145"/>
        <end position="163"/>
    </location>
</feature>
<feature type="transmembrane region" description="Helical" evidence="2">
    <location>
        <begin position="114"/>
        <end position="133"/>
    </location>
</feature>
<evidence type="ECO:0000256" key="2">
    <source>
        <dbReference type="SAM" id="Phobius"/>
    </source>
</evidence>
<accession>A0A518G8U2</accession>
<feature type="transmembrane region" description="Helical" evidence="2">
    <location>
        <begin position="88"/>
        <end position="107"/>
    </location>
</feature>
<feature type="transmembrane region" description="Helical" evidence="2">
    <location>
        <begin position="211"/>
        <end position="232"/>
    </location>
</feature>
<sequence>MIGSSNFPDNASTELNVNASIQDKLALACLRLGALLCFAGWTWAHFYWEGPYGVLLWQDSTFDLATRLGISWEDFVGTGADDGFVQSWIARIWWLYLGCTLLTISVRKGAWLQMLGLAVGSGLLSLLSYAAYVSAERQLPMFIEHGGQMLVPLLLVMALTLGVRHRVTVFTAIIAVIMTFTGHGSYALGYWPTPGNFYAMTTLVLGVEYPTAQIMLRVAGVADFLVCIGICIPYTRRVSVLYATVWGFLTSIARPLAGMSWGLNYWGADQYVHEAVLRAPHFLIPLYLLVLWWPQELDGESEPKAEKLTGLRDEALSLETPAS</sequence>
<evidence type="ECO:0000313" key="4">
    <source>
        <dbReference type="Proteomes" id="UP000318017"/>
    </source>
</evidence>
<dbReference type="KEGG" id="ahel:Q31a_33280"/>
<feature type="transmembrane region" description="Helical" evidence="2">
    <location>
        <begin position="170"/>
        <end position="191"/>
    </location>
</feature>
<keyword evidence="2" id="KW-0812">Transmembrane</keyword>
<dbReference type="AlphaFoldDB" id="A0A518G8U2"/>
<keyword evidence="2" id="KW-0472">Membrane</keyword>
<organism evidence="3 4">
    <name type="scientific">Aureliella helgolandensis</name>
    <dbReference type="NCBI Taxonomy" id="2527968"/>
    <lineage>
        <taxon>Bacteria</taxon>
        <taxon>Pseudomonadati</taxon>
        <taxon>Planctomycetota</taxon>
        <taxon>Planctomycetia</taxon>
        <taxon>Pirellulales</taxon>
        <taxon>Pirellulaceae</taxon>
        <taxon>Aureliella</taxon>
    </lineage>
</organism>